<name>A0A7W8LFH1_9BURK</name>
<dbReference type="EMBL" id="JACHDE010000038">
    <property type="protein sequence ID" value="MBB5405638.1"/>
    <property type="molecule type" value="Genomic_DNA"/>
</dbReference>
<dbReference type="Pfam" id="PF01339">
    <property type="entry name" value="CheB_methylest"/>
    <property type="match status" value="1"/>
</dbReference>
<accession>A0A7W8LFH1</accession>
<dbReference type="PROSITE" id="PS50122">
    <property type="entry name" value="CHEB"/>
    <property type="match status" value="1"/>
</dbReference>
<keyword evidence="1 6" id="KW-0378">Hydrolase</keyword>
<comment type="caution">
    <text evidence="6">The sequence shown here is derived from an EMBL/GenBank/DDBJ whole genome shotgun (WGS) entry which is preliminary data.</text>
</comment>
<evidence type="ECO:0000313" key="7">
    <source>
        <dbReference type="Proteomes" id="UP000592820"/>
    </source>
</evidence>
<proteinExistence type="predicted"/>
<dbReference type="GO" id="GO:0000156">
    <property type="term" value="F:phosphorelay response regulator activity"/>
    <property type="evidence" value="ECO:0007669"/>
    <property type="project" value="InterPro"/>
</dbReference>
<comment type="caution">
    <text evidence="4">Lacks conserved residue(s) required for the propagation of feature annotation.</text>
</comment>
<dbReference type="InterPro" id="IPR035909">
    <property type="entry name" value="CheB_C"/>
</dbReference>
<dbReference type="Proteomes" id="UP000592820">
    <property type="component" value="Unassembled WGS sequence"/>
</dbReference>
<dbReference type="RefSeq" id="WP_311733564.1">
    <property type="nucleotide sequence ID" value="NZ_JACHDE010000038.1"/>
</dbReference>
<organism evidence="6 7">
    <name type="scientific">Paraburkholderia youngii</name>
    <dbReference type="NCBI Taxonomy" id="2782701"/>
    <lineage>
        <taxon>Bacteria</taxon>
        <taxon>Pseudomonadati</taxon>
        <taxon>Pseudomonadota</taxon>
        <taxon>Betaproteobacteria</taxon>
        <taxon>Burkholderiales</taxon>
        <taxon>Burkholderiaceae</taxon>
        <taxon>Paraburkholderia</taxon>
    </lineage>
</organism>
<dbReference type="GO" id="GO:0008984">
    <property type="term" value="F:protein-glutamate methylesterase activity"/>
    <property type="evidence" value="ECO:0007669"/>
    <property type="project" value="UniProtKB-EC"/>
</dbReference>
<dbReference type="PANTHER" id="PTHR42872:SF6">
    <property type="entry name" value="PROTEIN-GLUTAMATE METHYLESTERASE_PROTEIN-GLUTAMINE GLUTAMINASE"/>
    <property type="match status" value="1"/>
</dbReference>
<gene>
    <name evidence="6" type="ORF">HDG41_007734</name>
</gene>
<evidence type="ECO:0000313" key="6">
    <source>
        <dbReference type="EMBL" id="MBB5405638.1"/>
    </source>
</evidence>
<dbReference type="InterPro" id="IPR000673">
    <property type="entry name" value="Sig_transdc_resp-reg_Me-estase"/>
</dbReference>
<dbReference type="GO" id="GO:0006935">
    <property type="term" value="P:chemotaxis"/>
    <property type="evidence" value="ECO:0007669"/>
    <property type="project" value="InterPro"/>
</dbReference>
<dbReference type="GO" id="GO:0005737">
    <property type="term" value="C:cytoplasm"/>
    <property type="evidence" value="ECO:0007669"/>
    <property type="project" value="InterPro"/>
</dbReference>
<evidence type="ECO:0000256" key="1">
    <source>
        <dbReference type="ARBA" id="ARBA00022801"/>
    </source>
</evidence>
<dbReference type="PANTHER" id="PTHR42872">
    <property type="entry name" value="PROTEIN-GLUTAMATE METHYLESTERASE/PROTEIN-GLUTAMINE GLUTAMINASE"/>
    <property type="match status" value="1"/>
</dbReference>
<feature type="domain" description="CheB-type methylesterase" evidence="5">
    <location>
        <begin position="29"/>
        <end position="152"/>
    </location>
</feature>
<reference evidence="6 7" key="1">
    <citation type="submission" date="2020-08" db="EMBL/GenBank/DDBJ databases">
        <title>Genomic Encyclopedia of Type Strains, Phase IV (KMG-V): Genome sequencing to study the core and pangenomes of soil and plant-associated prokaryotes.</title>
        <authorList>
            <person name="Whitman W."/>
        </authorList>
    </citation>
    <scope>NUCLEOTIDE SEQUENCE [LARGE SCALE GENOMIC DNA]</scope>
    <source>
        <strain evidence="6 7">JPY162</strain>
    </source>
</reference>
<protein>
    <recommendedName>
        <fullName evidence="2">protein-glutamate methylesterase</fullName>
        <ecNumber evidence="2">3.1.1.61</ecNumber>
    </recommendedName>
</protein>
<comment type="catalytic activity">
    <reaction evidence="3">
        <text>[protein]-L-glutamate 5-O-methyl ester + H2O = L-glutamyl-[protein] + methanol + H(+)</text>
        <dbReference type="Rhea" id="RHEA:23236"/>
        <dbReference type="Rhea" id="RHEA-COMP:10208"/>
        <dbReference type="Rhea" id="RHEA-COMP:10311"/>
        <dbReference type="ChEBI" id="CHEBI:15377"/>
        <dbReference type="ChEBI" id="CHEBI:15378"/>
        <dbReference type="ChEBI" id="CHEBI:17790"/>
        <dbReference type="ChEBI" id="CHEBI:29973"/>
        <dbReference type="ChEBI" id="CHEBI:82795"/>
        <dbReference type="EC" id="3.1.1.61"/>
    </reaction>
</comment>
<dbReference type="AlphaFoldDB" id="A0A7W8LFH1"/>
<evidence type="ECO:0000259" key="5">
    <source>
        <dbReference type="PROSITE" id="PS50122"/>
    </source>
</evidence>
<evidence type="ECO:0000256" key="2">
    <source>
        <dbReference type="ARBA" id="ARBA00039140"/>
    </source>
</evidence>
<dbReference type="SUPFAM" id="SSF52738">
    <property type="entry name" value="Methylesterase CheB, C-terminal domain"/>
    <property type="match status" value="1"/>
</dbReference>
<evidence type="ECO:0000256" key="4">
    <source>
        <dbReference type="PROSITE-ProRule" id="PRU00050"/>
    </source>
</evidence>
<dbReference type="Gene3D" id="3.40.50.180">
    <property type="entry name" value="Methylesterase CheB, C-terminal domain"/>
    <property type="match status" value="1"/>
</dbReference>
<sequence length="270" mass="28701">MNMKASTAMPIMEGVVYGAAAGLQASGGFMDARDIVVIAGSRGAFSVLKTLADGLPPELPAAVCVVLHIGLHETRLPALLSAWGALPASHPADGEPLARGRIYVAPPGRHMLVSDGKLCVNNGAAENFARPAADPLFRSAARDHGRGVVGALRAAGADVLTDARQLARHIVDAVNGAPARPRKEVIDMCPDNLDLEQELARRQIVRPEDMDRIGDRSALTCPECGGALWRMHGEYPLRYRCHTGHAFGALSLEDGDKKAAENALWRQSVQ</sequence>
<evidence type="ECO:0000256" key="3">
    <source>
        <dbReference type="ARBA" id="ARBA00048267"/>
    </source>
</evidence>
<dbReference type="EC" id="3.1.1.61" evidence="2"/>